<accession>A0A1X7BS10</accession>
<proteinExistence type="predicted"/>
<evidence type="ECO:0000313" key="2">
    <source>
        <dbReference type="Proteomes" id="UP000193224"/>
    </source>
</evidence>
<organism evidence="1 2">
    <name type="scientific">Roseovarius aestuarii</name>
    <dbReference type="NCBI Taxonomy" id="475083"/>
    <lineage>
        <taxon>Bacteria</taxon>
        <taxon>Pseudomonadati</taxon>
        <taxon>Pseudomonadota</taxon>
        <taxon>Alphaproteobacteria</taxon>
        <taxon>Rhodobacterales</taxon>
        <taxon>Roseobacteraceae</taxon>
        <taxon>Roseovarius</taxon>
    </lineage>
</organism>
<keyword evidence="2" id="KW-1185">Reference proteome</keyword>
<name>A0A1X7BS10_9RHOB</name>
<dbReference type="EMBL" id="FWXB01000007">
    <property type="protein sequence ID" value="SMC12421.1"/>
    <property type="molecule type" value="Genomic_DNA"/>
</dbReference>
<dbReference type="Proteomes" id="UP000193224">
    <property type="component" value="Unassembled WGS sequence"/>
</dbReference>
<dbReference type="OrthoDB" id="8399714at2"/>
<sequence length="227" mass="25352">MSTKIGVIESRWYDATNDIKKNTTVKPLFDFLSDLHFGSHHAYDYEMVGTRSAFTDAISRIARSRATTVAYLAMHGSSKGLHLHGGERISRTVLKNSLLQVSQEGGSNLIGMFFGSCMFGSHALADYLFKQEAPVVWIAGYQESVDFVSSSGLDLLFFNTMLAVRYENPTFSNRKKIEEVARRMKIQMQGLCNTPLENAEPTCGLGFSIFVKKLGRTRGARDLMREA</sequence>
<dbReference type="AlphaFoldDB" id="A0A1X7BS10"/>
<gene>
    <name evidence="1" type="ORF">ROA7745_02246</name>
</gene>
<reference evidence="1 2" key="1">
    <citation type="submission" date="2017-03" db="EMBL/GenBank/DDBJ databases">
        <authorList>
            <person name="Afonso C.L."/>
            <person name="Miller P.J."/>
            <person name="Scott M.A."/>
            <person name="Spackman E."/>
            <person name="Goraichik I."/>
            <person name="Dimitrov K.M."/>
            <person name="Suarez D.L."/>
            <person name="Swayne D.E."/>
        </authorList>
    </citation>
    <scope>NUCLEOTIDE SEQUENCE [LARGE SCALE GENOMIC DNA]</scope>
    <source>
        <strain evidence="1 2">CECT 7745</strain>
    </source>
</reference>
<protein>
    <submittedName>
        <fullName evidence="1">Uncharacterized protein</fullName>
    </submittedName>
</protein>
<evidence type="ECO:0000313" key="1">
    <source>
        <dbReference type="EMBL" id="SMC12421.1"/>
    </source>
</evidence>
<dbReference type="RefSeq" id="WP_085800376.1">
    <property type="nucleotide sequence ID" value="NZ_FWXB01000007.1"/>
</dbReference>